<name>A0A9P5ZC25_9AGAR</name>
<proteinExistence type="predicted"/>
<evidence type="ECO:0000313" key="2">
    <source>
        <dbReference type="Proteomes" id="UP000807469"/>
    </source>
</evidence>
<protein>
    <submittedName>
        <fullName evidence="1">Uncharacterized protein</fullName>
    </submittedName>
</protein>
<accession>A0A9P5ZC25</accession>
<gene>
    <name evidence="1" type="ORF">BDN70DRAFT_928471</name>
</gene>
<keyword evidence="2" id="KW-1185">Reference proteome</keyword>
<organism evidence="1 2">
    <name type="scientific">Pholiota conissans</name>
    <dbReference type="NCBI Taxonomy" id="109636"/>
    <lineage>
        <taxon>Eukaryota</taxon>
        <taxon>Fungi</taxon>
        <taxon>Dikarya</taxon>
        <taxon>Basidiomycota</taxon>
        <taxon>Agaricomycotina</taxon>
        <taxon>Agaricomycetes</taxon>
        <taxon>Agaricomycetidae</taxon>
        <taxon>Agaricales</taxon>
        <taxon>Agaricineae</taxon>
        <taxon>Strophariaceae</taxon>
        <taxon>Pholiota</taxon>
    </lineage>
</organism>
<dbReference type="OrthoDB" id="2972168at2759"/>
<dbReference type="Proteomes" id="UP000807469">
    <property type="component" value="Unassembled WGS sequence"/>
</dbReference>
<dbReference type="AlphaFoldDB" id="A0A9P5ZC25"/>
<reference evidence="1" key="1">
    <citation type="submission" date="2020-11" db="EMBL/GenBank/DDBJ databases">
        <authorList>
            <consortium name="DOE Joint Genome Institute"/>
            <person name="Ahrendt S."/>
            <person name="Riley R."/>
            <person name="Andreopoulos W."/>
            <person name="Labutti K."/>
            <person name="Pangilinan J."/>
            <person name="Ruiz-Duenas F.J."/>
            <person name="Barrasa J.M."/>
            <person name="Sanchez-Garcia M."/>
            <person name="Camarero S."/>
            <person name="Miyauchi S."/>
            <person name="Serrano A."/>
            <person name="Linde D."/>
            <person name="Babiker R."/>
            <person name="Drula E."/>
            <person name="Ayuso-Fernandez I."/>
            <person name="Pacheco R."/>
            <person name="Padilla G."/>
            <person name="Ferreira P."/>
            <person name="Barriuso J."/>
            <person name="Kellner H."/>
            <person name="Castanera R."/>
            <person name="Alfaro M."/>
            <person name="Ramirez L."/>
            <person name="Pisabarro A.G."/>
            <person name="Kuo A."/>
            <person name="Tritt A."/>
            <person name="Lipzen A."/>
            <person name="He G."/>
            <person name="Yan M."/>
            <person name="Ng V."/>
            <person name="Cullen D."/>
            <person name="Martin F."/>
            <person name="Rosso M.-N."/>
            <person name="Henrissat B."/>
            <person name="Hibbett D."/>
            <person name="Martinez A.T."/>
            <person name="Grigoriev I.V."/>
        </authorList>
    </citation>
    <scope>NUCLEOTIDE SEQUENCE</scope>
    <source>
        <strain evidence="1">CIRM-BRFM 674</strain>
    </source>
</reference>
<sequence>MGSIRQFSFFLPIRMHPWPSSEPKRPWAQPSTELAQSKYQMDTFFTTTPVVVVDTPTNQEDGGGTGNTYCVVSQSENIPANQEDGGGTGNTYCVIA</sequence>
<comment type="caution">
    <text evidence="1">The sequence shown here is derived from an EMBL/GenBank/DDBJ whole genome shotgun (WGS) entry which is preliminary data.</text>
</comment>
<evidence type="ECO:0000313" key="1">
    <source>
        <dbReference type="EMBL" id="KAF9484408.1"/>
    </source>
</evidence>
<dbReference type="EMBL" id="MU155144">
    <property type="protein sequence ID" value="KAF9484408.1"/>
    <property type="molecule type" value="Genomic_DNA"/>
</dbReference>